<feature type="transmembrane region" description="Helical" evidence="1">
    <location>
        <begin position="288"/>
        <end position="307"/>
    </location>
</feature>
<dbReference type="EMBL" id="AOHD02000066">
    <property type="protein sequence ID" value="EQA78329.1"/>
    <property type="molecule type" value="Genomic_DNA"/>
</dbReference>
<feature type="transmembrane region" description="Helical" evidence="1">
    <location>
        <begin position="143"/>
        <end position="162"/>
    </location>
</feature>
<evidence type="ECO:0000313" key="2">
    <source>
        <dbReference type="EMBL" id="EQA78329.1"/>
    </source>
</evidence>
<feature type="transmembrane region" description="Helical" evidence="1">
    <location>
        <begin position="201"/>
        <end position="221"/>
    </location>
</feature>
<dbReference type="PANTHER" id="PTHR43424:SF1">
    <property type="entry name" value="LOCUS PUTATIVE PROTEIN 1-RELATED"/>
    <property type="match status" value="1"/>
</dbReference>
<keyword evidence="1" id="KW-1133">Transmembrane helix</keyword>
<feature type="transmembrane region" description="Helical" evidence="1">
    <location>
        <begin position="417"/>
        <end position="435"/>
    </location>
</feature>
<organism evidence="2 3">
    <name type="scientific">Leptospira alstonii serovar Pingchang str. 80-412</name>
    <dbReference type="NCBI Taxonomy" id="1218564"/>
    <lineage>
        <taxon>Bacteria</taxon>
        <taxon>Pseudomonadati</taxon>
        <taxon>Spirochaetota</taxon>
        <taxon>Spirochaetia</taxon>
        <taxon>Leptospirales</taxon>
        <taxon>Leptospiraceae</taxon>
        <taxon>Leptospira</taxon>
    </lineage>
</organism>
<feature type="transmembrane region" description="Helical" evidence="1">
    <location>
        <begin position="393"/>
        <end position="411"/>
    </location>
</feature>
<dbReference type="PANTHER" id="PTHR43424">
    <property type="entry name" value="LOCUS PUTATIVE PROTEIN 1-RELATED"/>
    <property type="match status" value="1"/>
</dbReference>
<reference evidence="2" key="1">
    <citation type="submission" date="2013-05" db="EMBL/GenBank/DDBJ databases">
        <authorList>
            <person name="Harkins D.M."/>
            <person name="Durkin A.S."/>
            <person name="Brinkac L.M."/>
            <person name="Haft D.H."/>
            <person name="Selengut J.D."/>
            <person name="Sanka R."/>
            <person name="DePew J."/>
            <person name="Purushe J."/>
            <person name="Galloway R.L."/>
            <person name="Vinetz J.M."/>
            <person name="Sutton G.G."/>
            <person name="Nierman W.C."/>
            <person name="Fouts D.E."/>
        </authorList>
    </citation>
    <scope>NUCLEOTIDE SEQUENCE [LARGE SCALE GENOMIC DNA]</scope>
    <source>
        <strain evidence="2">80-412</strain>
    </source>
</reference>
<feature type="transmembrane region" description="Helical" evidence="1">
    <location>
        <begin position="49"/>
        <end position="67"/>
    </location>
</feature>
<proteinExistence type="predicted"/>
<dbReference type="Pfam" id="PF13440">
    <property type="entry name" value="Polysacc_synt_3"/>
    <property type="match status" value="1"/>
</dbReference>
<feature type="transmembrane region" description="Helical" evidence="1">
    <location>
        <begin position="319"/>
        <end position="339"/>
    </location>
</feature>
<dbReference type="AlphaFoldDB" id="T0GYG7"/>
<gene>
    <name evidence="2" type="ORF">LEP1GSC193_4262</name>
</gene>
<dbReference type="STRING" id="28452.A0128_07560"/>
<sequence length="466" mass="53940">MLNKFHHFVIFRLQNPTIKRLKMLNKLYVRYPNLKNILHNSGWLFFDRIFRMGMGMFLGVWIARYLGPDNYGKLNYVIAYTALIGSFTNLGLDGVAVRELIKEKTHKEEIISTSFLLQFIAGVFAFGSAIILIPFLRPDEPDLFWMVFLVGFTLVFRAFGVVKYWYEAQVLSKYFVWLENGLFFIFSGIRILLILNGLGVFAFIWVGLVESFISLFGYYLLYKYHDGTLSVIHANWKRARALLRDSWMLLLSGLAVIVYMRIDQIMIGQMLGDEAVGVYTAAVKISEVWYFIPMTIASSIFPAILKAKEFSQKLYLERLSLLHSFMFLLALMIAIPMTFLSDPIIRLFFGDKFSEAGAILAIHIWAGIFVFLGVASSRYYLTENLPRGELYKSISGCLTNIFLNFFLIPLYGIKGAAIATVISQFIASTLFNLFFKRTREIFFIQLESVRFWRLLYRFNDFRKSIT</sequence>
<keyword evidence="1" id="KW-0472">Membrane</keyword>
<comment type="caution">
    <text evidence="2">The sequence shown here is derived from an EMBL/GenBank/DDBJ whole genome shotgun (WGS) entry which is preliminary data.</text>
</comment>
<name>T0GYG7_9LEPT</name>
<keyword evidence="3" id="KW-1185">Reference proteome</keyword>
<evidence type="ECO:0000313" key="3">
    <source>
        <dbReference type="Proteomes" id="UP000015445"/>
    </source>
</evidence>
<protein>
    <submittedName>
        <fullName evidence="2">Polysaccharide biosynthesis protein</fullName>
    </submittedName>
</protein>
<feature type="transmembrane region" description="Helical" evidence="1">
    <location>
        <begin position="174"/>
        <end position="195"/>
    </location>
</feature>
<evidence type="ECO:0000256" key="1">
    <source>
        <dbReference type="SAM" id="Phobius"/>
    </source>
</evidence>
<feature type="transmembrane region" description="Helical" evidence="1">
    <location>
        <begin position="73"/>
        <end position="92"/>
    </location>
</feature>
<feature type="transmembrane region" description="Helical" evidence="1">
    <location>
        <begin position="113"/>
        <end position="137"/>
    </location>
</feature>
<dbReference type="Proteomes" id="UP000015445">
    <property type="component" value="Unassembled WGS sequence"/>
</dbReference>
<accession>T0GYG7</accession>
<dbReference type="InterPro" id="IPR052556">
    <property type="entry name" value="PolySynth_Transporter"/>
</dbReference>
<feature type="transmembrane region" description="Helical" evidence="1">
    <location>
        <begin position="359"/>
        <end position="381"/>
    </location>
</feature>
<dbReference type="CDD" id="cd13128">
    <property type="entry name" value="MATE_Wzx_like"/>
    <property type="match status" value="1"/>
</dbReference>
<feature type="transmembrane region" description="Helical" evidence="1">
    <location>
        <begin position="242"/>
        <end position="262"/>
    </location>
</feature>
<keyword evidence="1" id="KW-0812">Transmembrane</keyword>